<organism evidence="1 2">
    <name type="scientific">Marchantia polymorpha</name>
    <name type="common">Common liverwort</name>
    <name type="synonym">Marchantia aquatica</name>
    <dbReference type="NCBI Taxonomy" id="3197"/>
    <lineage>
        <taxon>Eukaryota</taxon>
        <taxon>Viridiplantae</taxon>
        <taxon>Streptophyta</taxon>
        <taxon>Embryophyta</taxon>
        <taxon>Marchantiophyta</taxon>
        <taxon>Marchantiopsida</taxon>
        <taxon>Marchantiidae</taxon>
        <taxon>Marchantiales</taxon>
        <taxon>Marchantiaceae</taxon>
        <taxon>Marchantia</taxon>
    </lineage>
</organism>
<dbReference type="Proteomes" id="UP000244005">
    <property type="component" value="Unassembled WGS sequence"/>
</dbReference>
<reference evidence="2" key="1">
    <citation type="journal article" date="2017" name="Cell">
        <title>Insights into land plant evolution garnered from the Marchantia polymorpha genome.</title>
        <authorList>
            <person name="Bowman J.L."/>
            <person name="Kohchi T."/>
            <person name="Yamato K.T."/>
            <person name="Jenkins J."/>
            <person name="Shu S."/>
            <person name="Ishizaki K."/>
            <person name="Yamaoka S."/>
            <person name="Nishihama R."/>
            <person name="Nakamura Y."/>
            <person name="Berger F."/>
            <person name="Adam C."/>
            <person name="Aki S.S."/>
            <person name="Althoff F."/>
            <person name="Araki T."/>
            <person name="Arteaga-Vazquez M.A."/>
            <person name="Balasubrmanian S."/>
            <person name="Barry K."/>
            <person name="Bauer D."/>
            <person name="Boehm C.R."/>
            <person name="Briginshaw L."/>
            <person name="Caballero-Perez J."/>
            <person name="Catarino B."/>
            <person name="Chen F."/>
            <person name="Chiyoda S."/>
            <person name="Chovatia M."/>
            <person name="Davies K.M."/>
            <person name="Delmans M."/>
            <person name="Demura T."/>
            <person name="Dierschke T."/>
            <person name="Dolan L."/>
            <person name="Dorantes-Acosta A.E."/>
            <person name="Eklund D.M."/>
            <person name="Florent S.N."/>
            <person name="Flores-Sandoval E."/>
            <person name="Fujiyama A."/>
            <person name="Fukuzawa H."/>
            <person name="Galik B."/>
            <person name="Grimanelli D."/>
            <person name="Grimwood J."/>
            <person name="Grossniklaus U."/>
            <person name="Hamada T."/>
            <person name="Haseloff J."/>
            <person name="Hetherington A.J."/>
            <person name="Higo A."/>
            <person name="Hirakawa Y."/>
            <person name="Hundley H.N."/>
            <person name="Ikeda Y."/>
            <person name="Inoue K."/>
            <person name="Inoue S.I."/>
            <person name="Ishida S."/>
            <person name="Jia Q."/>
            <person name="Kakita M."/>
            <person name="Kanazawa T."/>
            <person name="Kawai Y."/>
            <person name="Kawashima T."/>
            <person name="Kennedy M."/>
            <person name="Kinose K."/>
            <person name="Kinoshita T."/>
            <person name="Kohara Y."/>
            <person name="Koide E."/>
            <person name="Komatsu K."/>
            <person name="Kopischke S."/>
            <person name="Kubo M."/>
            <person name="Kyozuka J."/>
            <person name="Lagercrantz U."/>
            <person name="Lin S.S."/>
            <person name="Lindquist E."/>
            <person name="Lipzen A.M."/>
            <person name="Lu C.W."/>
            <person name="De Luna E."/>
            <person name="Martienssen R.A."/>
            <person name="Minamino N."/>
            <person name="Mizutani M."/>
            <person name="Mizutani M."/>
            <person name="Mochizuki N."/>
            <person name="Monte I."/>
            <person name="Mosher R."/>
            <person name="Nagasaki H."/>
            <person name="Nakagami H."/>
            <person name="Naramoto S."/>
            <person name="Nishitani K."/>
            <person name="Ohtani M."/>
            <person name="Okamoto T."/>
            <person name="Okumura M."/>
            <person name="Phillips J."/>
            <person name="Pollak B."/>
            <person name="Reinders A."/>
            <person name="Rovekamp M."/>
            <person name="Sano R."/>
            <person name="Sawa S."/>
            <person name="Schmid M.W."/>
            <person name="Shirakawa M."/>
            <person name="Solano R."/>
            <person name="Spunde A."/>
            <person name="Suetsugu N."/>
            <person name="Sugano S."/>
            <person name="Sugiyama A."/>
            <person name="Sun R."/>
            <person name="Suzuki Y."/>
            <person name="Takenaka M."/>
            <person name="Takezawa D."/>
            <person name="Tomogane H."/>
            <person name="Tsuzuki M."/>
            <person name="Ueda T."/>
            <person name="Umeda M."/>
            <person name="Ward J.M."/>
            <person name="Watanabe Y."/>
            <person name="Yazaki K."/>
            <person name="Yokoyama R."/>
            <person name="Yoshitake Y."/>
            <person name="Yotsui I."/>
            <person name="Zachgo S."/>
            <person name="Schmutz J."/>
        </authorList>
    </citation>
    <scope>NUCLEOTIDE SEQUENCE [LARGE SCALE GENOMIC DNA]</scope>
    <source>
        <strain evidence="2">Tak-1</strain>
    </source>
</reference>
<dbReference type="Gramene" id="Mp2g01430.1">
    <property type="protein sequence ID" value="Mp2g01430.1.cds1"/>
    <property type="gene ID" value="Mp2g01430"/>
</dbReference>
<name>A0A2R6X9B9_MARPO</name>
<dbReference type="EMBL" id="KZ772700">
    <property type="protein sequence ID" value="PTQ42682.1"/>
    <property type="molecule type" value="Genomic_DNA"/>
</dbReference>
<gene>
    <name evidence="1" type="ORF">MARPO_0028s0009</name>
</gene>
<proteinExistence type="predicted"/>
<evidence type="ECO:0000313" key="2">
    <source>
        <dbReference type="Proteomes" id="UP000244005"/>
    </source>
</evidence>
<accession>A0A2R6X9B9</accession>
<evidence type="ECO:0000313" key="1">
    <source>
        <dbReference type="EMBL" id="PTQ42682.1"/>
    </source>
</evidence>
<dbReference type="AlphaFoldDB" id="A0A2R6X9B9"/>
<protein>
    <submittedName>
        <fullName evidence="1">Uncharacterized protein</fullName>
    </submittedName>
</protein>
<sequence length="67" mass="7279">MSYSQIRNSKMTAGSPLCPESISVHDRSSLLLTNCLHCPTVKRKAALNSGWGIQAKDCSLQCPVCKI</sequence>
<keyword evidence="2" id="KW-1185">Reference proteome</keyword>